<name>A0A4Y7PFL2_9AGAM</name>
<dbReference type="Proteomes" id="UP000294933">
    <property type="component" value="Unassembled WGS sequence"/>
</dbReference>
<sequence length="169" mass="18941">MQLAVEGKCQHWEEEEEEEELVVVGMDADRPQSRGYIDSVWFGGNLPPSFIPSFRISIDIWSGGQGNLIMGALAFGNWEMVKDGPVSSRQEDRNNWRFHRNGRILKLVNFRGKHPDVIFYTSVVPFSTSESCFEKTATAGQVDRNVWRKIGGVLPLASEALDLPLVSAS</sequence>
<dbReference type="AlphaFoldDB" id="A0A4Y7PFL2"/>
<evidence type="ECO:0000313" key="1">
    <source>
        <dbReference type="EMBL" id="TDL13838.1"/>
    </source>
</evidence>
<keyword evidence="2" id="KW-1185">Reference proteome</keyword>
<evidence type="ECO:0000313" key="2">
    <source>
        <dbReference type="Proteomes" id="UP000294933"/>
    </source>
</evidence>
<protein>
    <submittedName>
        <fullName evidence="1">Uncharacterized protein</fullName>
    </submittedName>
</protein>
<gene>
    <name evidence="1" type="ORF">BD410DRAFT_810214</name>
</gene>
<dbReference type="VEuPathDB" id="FungiDB:BD410DRAFT_810214"/>
<organism evidence="1 2">
    <name type="scientific">Rickenella mellea</name>
    <dbReference type="NCBI Taxonomy" id="50990"/>
    <lineage>
        <taxon>Eukaryota</taxon>
        <taxon>Fungi</taxon>
        <taxon>Dikarya</taxon>
        <taxon>Basidiomycota</taxon>
        <taxon>Agaricomycotina</taxon>
        <taxon>Agaricomycetes</taxon>
        <taxon>Hymenochaetales</taxon>
        <taxon>Rickenellaceae</taxon>
        <taxon>Rickenella</taxon>
    </lineage>
</organism>
<dbReference type="EMBL" id="ML170450">
    <property type="protein sequence ID" value="TDL13838.1"/>
    <property type="molecule type" value="Genomic_DNA"/>
</dbReference>
<proteinExistence type="predicted"/>
<reference evidence="1 2" key="1">
    <citation type="submission" date="2018-06" db="EMBL/GenBank/DDBJ databases">
        <title>A transcriptomic atlas of mushroom development highlights an independent origin of complex multicellularity.</title>
        <authorList>
            <consortium name="DOE Joint Genome Institute"/>
            <person name="Krizsan K."/>
            <person name="Almasi E."/>
            <person name="Merenyi Z."/>
            <person name="Sahu N."/>
            <person name="Viragh M."/>
            <person name="Koszo T."/>
            <person name="Mondo S."/>
            <person name="Kiss B."/>
            <person name="Balint B."/>
            <person name="Kues U."/>
            <person name="Barry K."/>
            <person name="Hegedus J.C."/>
            <person name="Henrissat B."/>
            <person name="Johnson J."/>
            <person name="Lipzen A."/>
            <person name="Ohm R."/>
            <person name="Nagy I."/>
            <person name="Pangilinan J."/>
            <person name="Yan J."/>
            <person name="Xiong Y."/>
            <person name="Grigoriev I.V."/>
            <person name="Hibbett D.S."/>
            <person name="Nagy L.G."/>
        </authorList>
    </citation>
    <scope>NUCLEOTIDE SEQUENCE [LARGE SCALE GENOMIC DNA]</scope>
    <source>
        <strain evidence="1 2">SZMC22713</strain>
    </source>
</reference>
<accession>A0A4Y7PFL2</accession>